<dbReference type="AlphaFoldDB" id="A0A8H7CNV5"/>
<keyword evidence="2" id="KW-1185">Reference proteome</keyword>
<gene>
    <name evidence="1" type="ORF">MSAN_01996400</name>
</gene>
<proteinExistence type="predicted"/>
<sequence length="336" mass="36032">MGGYGARGVRVDDSALAVSRPCSIWRRDNPVLCLDSDLAVDAHLCLELPSVIGFSSACALLPTPLISQPHRIRPNSSASWSSVAVGMFSRAAALSLKTYLRLPRHSLPPARAPVVHCAPPSTVTPHLDFPSRPQEPCRALKEAVRVLPSNCGFRILHESQTDSARKTGHPNASESPNTRILYLQSHSYYARSAATRPVSCPCTPHSLAGLRDCLCVGMGEAVCGCVKSCTPAEPGPRSSRLAPSSTYSQALGRSPKAVQQLQAPALVSLPFLTLAFNEELRLVLIAFRFASFVTSSPPPCTSGLYLTPAALLLPNDMLDAARTRLGHLRHRSISQS</sequence>
<evidence type="ECO:0000313" key="1">
    <source>
        <dbReference type="EMBL" id="KAF7342807.1"/>
    </source>
</evidence>
<dbReference type="Proteomes" id="UP000623467">
    <property type="component" value="Unassembled WGS sequence"/>
</dbReference>
<accession>A0A8H7CNV5</accession>
<protein>
    <submittedName>
        <fullName evidence="1">Uncharacterized protein</fullName>
    </submittedName>
</protein>
<organism evidence="1 2">
    <name type="scientific">Mycena sanguinolenta</name>
    <dbReference type="NCBI Taxonomy" id="230812"/>
    <lineage>
        <taxon>Eukaryota</taxon>
        <taxon>Fungi</taxon>
        <taxon>Dikarya</taxon>
        <taxon>Basidiomycota</taxon>
        <taxon>Agaricomycotina</taxon>
        <taxon>Agaricomycetes</taxon>
        <taxon>Agaricomycetidae</taxon>
        <taxon>Agaricales</taxon>
        <taxon>Marasmiineae</taxon>
        <taxon>Mycenaceae</taxon>
        <taxon>Mycena</taxon>
    </lineage>
</organism>
<name>A0A8H7CNV5_9AGAR</name>
<comment type="caution">
    <text evidence="1">The sequence shown here is derived from an EMBL/GenBank/DDBJ whole genome shotgun (WGS) entry which is preliminary data.</text>
</comment>
<dbReference type="EMBL" id="JACAZH010000024">
    <property type="protein sequence ID" value="KAF7342807.1"/>
    <property type="molecule type" value="Genomic_DNA"/>
</dbReference>
<reference evidence="1" key="1">
    <citation type="submission" date="2020-05" db="EMBL/GenBank/DDBJ databases">
        <title>Mycena genomes resolve the evolution of fungal bioluminescence.</title>
        <authorList>
            <person name="Tsai I.J."/>
        </authorList>
    </citation>
    <scope>NUCLEOTIDE SEQUENCE</scope>
    <source>
        <strain evidence="1">160909Yilan</strain>
    </source>
</reference>
<evidence type="ECO:0000313" key="2">
    <source>
        <dbReference type="Proteomes" id="UP000623467"/>
    </source>
</evidence>